<comment type="caution">
    <text evidence="1">The sequence shown here is derived from an EMBL/GenBank/DDBJ whole genome shotgun (WGS) entry which is preliminary data.</text>
</comment>
<keyword evidence="2" id="KW-1185">Reference proteome</keyword>
<dbReference type="AlphaFoldDB" id="A0A392RKW1"/>
<protein>
    <submittedName>
        <fullName evidence="1">Uncharacterized protein</fullName>
    </submittedName>
</protein>
<evidence type="ECO:0000313" key="1">
    <source>
        <dbReference type="EMBL" id="MCI36907.1"/>
    </source>
</evidence>
<accession>A0A392RKW1</accession>
<feature type="non-terminal residue" evidence="1">
    <location>
        <position position="70"/>
    </location>
</feature>
<organism evidence="1 2">
    <name type="scientific">Trifolium medium</name>
    <dbReference type="NCBI Taxonomy" id="97028"/>
    <lineage>
        <taxon>Eukaryota</taxon>
        <taxon>Viridiplantae</taxon>
        <taxon>Streptophyta</taxon>
        <taxon>Embryophyta</taxon>
        <taxon>Tracheophyta</taxon>
        <taxon>Spermatophyta</taxon>
        <taxon>Magnoliopsida</taxon>
        <taxon>eudicotyledons</taxon>
        <taxon>Gunneridae</taxon>
        <taxon>Pentapetalae</taxon>
        <taxon>rosids</taxon>
        <taxon>fabids</taxon>
        <taxon>Fabales</taxon>
        <taxon>Fabaceae</taxon>
        <taxon>Papilionoideae</taxon>
        <taxon>50 kb inversion clade</taxon>
        <taxon>NPAAA clade</taxon>
        <taxon>Hologalegina</taxon>
        <taxon>IRL clade</taxon>
        <taxon>Trifolieae</taxon>
        <taxon>Trifolium</taxon>
    </lineage>
</organism>
<sequence length="70" mass="8070">MQIRREKGLCYTCDEKWSFGHKCPNRGLMVLQVEEDSSDYEDTNENQVDTGEDKQLELHLSFNALKGSTT</sequence>
<reference evidence="1 2" key="1">
    <citation type="journal article" date="2018" name="Front. Plant Sci.">
        <title>Red Clover (Trifolium pratense) and Zigzag Clover (T. medium) - A Picture of Genomic Similarities and Differences.</title>
        <authorList>
            <person name="Dluhosova J."/>
            <person name="Istvanek J."/>
            <person name="Nedelnik J."/>
            <person name="Repkova J."/>
        </authorList>
    </citation>
    <scope>NUCLEOTIDE SEQUENCE [LARGE SCALE GENOMIC DNA]</scope>
    <source>
        <strain evidence="2">cv. 10/8</strain>
        <tissue evidence="1">Leaf</tissue>
    </source>
</reference>
<dbReference type="EMBL" id="LXQA010238614">
    <property type="protein sequence ID" value="MCI36907.1"/>
    <property type="molecule type" value="Genomic_DNA"/>
</dbReference>
<proteinExistence type="predicted"/>
<dbReference type="Proteomes" id="UP000265520">
    <property type="component" value="Unassembled WGS sequence"/>
</dbReference>
<evidence type="ECO:0000313" key="2">
    <source>
        <dbReference type="Proteomes" id="UP000265520"/>
    </source>
</evidence>
<name>A0A392RKW1_9FABA</name>